<dbReference type="Proteomes" id="UP000823674">
    <property type="component" value="Chromosome A05"/>
</dbReference>
<evidence type="ECO:0000313" key="2">
    <source>
        <dbReference type="EMBL" id="KAG5398812.1"/>
    </source>
</evidence>
<feature type="region of interest" description="Disordered" evidence="1">
    <location>
        <begin position="1"/>
        <end position="23"/>
    </location>
</feature>
<reference evidence="2 3" key="1">
    <citation type="submission" date="2021-03" db="EMBL/GenBank/DDBJ databases">
        <authorList>
            <person name="King G.J."/>
            <person name="Bancroft I."/>
            <person name="Baten A."/>
            <person name="Bloomfield J."/>
            <person name="Borpatragohain P."/>
            <person name="He Z."/>
            <person name="Irish N."/>
            <person name="Irwin J."/>
            <person name="Liu K."/>
            <person name="Mauleon R.P."/>
            <person name="Moore J."/>
            <person name="Morris R."/>
            <person name="Ostergaard L."/>
            <person name="Wang B."/>
            <person name="Wells R."/>
        </authorList>
    </citation>
    <scope>NUCLEOTIDE SEQUENCE [LARGE SCALE GENOMIC DNA]</scope>
    <source>
        <strain evidence="2">R-o-18</strain>
        <tissue evidence="2">Leaf</tissue>
    </source>
</reference>
<gene>
    <name evidence="2" type="primary">A05p047630.1_BraROA</name>
    <name evidence="2" type="ORF">IGI04_020626</name>
</gene>
<accession>A0ABQ7MJA0</accession>
<dbReference type="EMBL" id="JADBGQ010000005">
    <property type="protein sequence ID" value="KAG5398812.1"/>
    <property type="molecule type" value="Genomic_DNA"/>
</dbReference>
<proteinExistence type="predicted"/>
<feature type="compositionally biased region" description="Basic and acidic residues" evidence="1">
    <location>
        <begin position="8"/>
        <end position="23"/>
    </location>
</feature>
<protein>
    <submittedName>
        <fullName evidence="2">Uncharacterized protein</fullName>
    </submittedName>
</protein>
<feature type="non-terminal residue" evidence="2">
    <location>
        <position position="1"/>
    </location>
</feature>
<organism evidence="2 3">
    <name type="scientific">Brassica rapa subsp. trilocularis</name>
    <dbReference type="NCBI Taxonomy" id="1813537"/>
    <lineage>
        <taxon>Eukaryota</taxon>
        <taxon>Viridiplantae</taxon>
        <taxon>Streptophyta</taxon>
        <taxon>Embryophyta</taxon>
        <taxon>Tracheophyta</taxon>
        <taxon>Spermatophyta</taxon>
        <taxon>Magnoliopsida</taxon>
        <taxon>eudicotyledons</taxon>
        <taxon>Gunneridae</taxon>
        <taxon>Pentapetalae</taxon>
        <taxon>rosids</taxon>
        <taxon>malvids</taxon>
        <taxon>Brassicales</taxon>
        <taxon>Brassicaceae</taxon>
        <taxon>Brassiceae</taxon>
        <taxon>Brassica</taxon>
    </lineage>
</organism>
<evidence type="ECO:0000313" key="3">
    <source>
        <dbReference type="Proteomes" id="UP000823674"/>
    </source>
</evidence>
<keyword evidence="3" id="KW-1185">Reference proteome</keyword>
<sequence>RKRLVGVPEKRVEASAESHRSDGKWRMQHELNVGGGKAWSRSDGARRGLCSGGARWSGGSHGCGGAAERTRPLGLTARMTM</sequence>
<name>A0ABQ7MJA0_BRACM</name>
<comment type="caution">
    <text evidence="2">The sequence shown here is derived from an EMBL/GenBank/DDBJ whole genome shotgun (WGS) entry which is preliminary data.</text>
</comment>
<evidence type="ECO:0000256" key="1">
    <source>
        <dbReference type="SAM" id="MobiDB-lite"/>
    </source>
</evidence>